<keyword evidence="1" id="KW-0614">Plasmid</keyword>
<dbReference type="Proteomes" id="UP000502706">
    <property type="component" value="Plasmid unnamed1"/>
</dbReference>
<keyword evidence="2" id="KW-1185">Reference proteome</keyword>
<organism evidence="1 2">
    <name type="scientific">Rubrobacter marinus</name>
    <dbReference type="NCBI Taxonomy" id="2653852"/>
    <lineage>
        <taxon>Bacteria</taxon>
        <taxon>Bacillati</taxon>
        <taxon>Actinomycetota</taxon>
        <taxon>Rubrobacteria</taxon>
        <taxon>Rubrobacterales</taxon>
        <taxon>Rubrobacteraceae</taxon>
        <taxon>Rubrobacter</taxon>
    </lineage>
</organism>
<geneLocation type="plasmid" evidence="1 2">
    <name>unnamed1</name>
</geneLocation>
<dbReference type="KEGG" id="rmar:GBA65_22175"/>
<dbReference type="AlphaFoldDB" id="A0A6G8Q3W7"/>
<dbReference type="EMBL" id="CP045122">
    <property type="protein sequence ID" value="QIN81143.1"/>
    <property type="molecule type" value="Genomic_DNA"/>
</dbReference>
<reference evidence="1 2" key="1">
    <citation type="submission" date="2019-10" db="EMBL/GenBank/DDBJ databases">
        <title>Rubrobacter sp nov SCSIO 52915 isolated from a deep-sea sediment in the South China Sea.</title>
        <authorList>
            <person name="Chen R.W."/>
        </authorList>
    </citation>
    <scope>NUCLEOTIDE SEQUENCE [LARGE SCALE GENOMIC DNA]</scope>
    <source>
        <strain evidence="1 2">SCSIO 52915</strain>
        <plasmid evidence="1 2">unnamed1</plasmid>
    </source>
</reference>
<gene>
    <name evidence="1" type="ORF">GBA65_22175</name>
</gene>
<sequence>MAGKKIDDPLGFFRERVSFAIERDRLERSTQEYPFNAFEERTVETAKARDVMDAMRYVDAVEDAEAFTAGYALDLAEEHGFSHTEAREAAGENLLYAVDQTLSGRRLQEKAELWRKALRR</sequence>
<name>A0A6G8Q3W7_9ACTN</name>
<accession>A0A6G8Q3W7</accession>
<evidence type="ECO:0000313" key="2">
    <source>
        <dbReference type="Proteomes" id="UP000502706"/>
    </source>
</evidence>
<protein>
    <submittedName>
        <fullName evidence="1">Uncharacterized protein</fullName>
    </submittedName>
</protein>
<proteinExistence type="predicted"/>
<evidence type="ECO:0000313" key="1">
    <source>
        <dbReference type="EMBL" id="QIN81143.1"/>
    </source>
</evidence>